<dbReference type="Proteomes" id="UP000485058">
    <property type="component" value="Unassembled WGS sequence"/>
</dbReference>
<name>A0A699Z283_HAELA</name>
<organism evidence="1 2">
    <name type="scientific">Haematococcus lacustris</name>
    <name type="common">Green alga</name>
    <name type="synonym">Haematococcus pluvialis</name>
    <dbReference type="NCBI Taxonomy" id="44745"/>
    <lineage>
        <taxon>Eukaryota</taxon>
        <taxon>Viridiplantae</taxon>
        <taxon>Chlorophyta</taxon>
        <taxon>core chlorophytes</taxon>
        <taxon>Chlorophyceae</taxon>
        <taxon>CS clade</taxon>
        <taxon>Chlamydomonadales</taxon>
        <taxon>Haematococcaceae</taxon>
        <taxon>Haematococcus</taxon>
    </lineage>
</organism>
<feature type="non-terminal residue" evidence="1">
    <location>
        <position position="1"/>
    </location>
</feature>
<proteinExistence type="predicted"/>
<keyword evidence="2" id="KW-1185">Reference proteome</keyword>
<comment type="caution">
    <text evidence="1">The sequence shown here is derived from an EMBL/GenBank/DDBJ whole genome shotgun (WGS) entry which is preliminary data.</text>
</comment>
<sequence>MAGSTSKWLEGGPYAGLSQFFYVVAYSRNCTGIPYCKEIPTTGSRSIPMMRSMILILRAYSNPATGVGPDSAALLKFVALVATPTATARPRDTKARTPMQVSCTSIVPSRGVLRKSHSRLGRLLPPAGYCCFFCCCSCLTQCFVLPRRQANTSSVCRTSMLLTALKCYQELIPADLSLSSSSTAGAGGGLLGRAGALNGGSGGLLNRPSANSGCCTASRSWATNKENGVGRDCPGGRAWYGGKRRYFVWPACSLQLGGLQLSSVGWGQHDSWHLAVCTQSYQGPGRHGPRLLACIKVDLTTGRLGLVPTAAP</sequence>
<accession>A0A699Z283</accession>
<dbReference type="EMBL" id="BLLF01000241">
    <property type="protein sequence ID" value="GFH09522.1"/>
    <property type="molecule type" value="Genomic_DNA"/>
</dbReference>
<gene>
    <name evidence="1" type="ORF">HaLaN_04681</name>
</gene>
<feature type="non-terminal residue" evidence="1">
    <location>
        <position position="312"/>
    </location>
</feature>
<protein>
    <submittedName>
        <fullName evidence="1">Uncharacterized protein</fullName>
    </submittedName>
</protein>
<dbReference type="AlphaFoldDB" id="A0A699Z283"/>
<reference evidence="1 2" key="1">
    <citation type="submission" date="2020-02" db="EMBL/GenBank/DDBJ databases">
        <title>Draft genome sequence of Haematococcus lacustris strain NIES-144.</title>
        <authorList>
            <person name="Morimoto D."/>
            <person name="Nakagawa S."/>
            <person name="Yoshida T."/>
            <person name="Sawayama S."/>
        </authorList>
    </citation>
    <scope>NUCLEOTIDE SEQUENCE [LARGE SCALE GENOMIC DNA]</scope>
    <source>
        <strain evidence="1 2">NIES-144</strain>
    </source>
</reference>
<evidence type="ECO:0000313" key="1">
    <source>
        <dbReference type="EMBL" id="GFH09522.1"/>
    </source>
</evidence>
<evidence type="ECO:0000313" key="2">
    <source>
        <dbReference type="Proteomes" id="UP000485058"/>
    </source>
</evidence>